<dbReference type="SUPFAM" id="SSF46785">
    <property type="entry name" value="Winged helix' DNA-binding domain"/>
    <property type="match status" value="1"/>
</dbReference>
<dbReference type="PANTHER" id="PTHR33202">
    <property type="entry name" value="ZINC UPTAKE REGULATION PROTEIN"/>
    <property type="match status" value="1"/>
</dbReference>
<evidence type="ECO:0000256" key="5">
    <source>
        <dbReference type="ARBA" id="ARBA00023125"/>
    </source>
</evidence>
<organism evidence="7 8">
    <name type="scientific">Youngiibacter multivorans</name>
    <dbReference type="NCBI Taxonomy" id="937251"/>
    <lineage>
        <taxon>Bacteria</taxon>
        <taxon>Bacillati</taxon>
        <taxon>Bacillota</taxon>
        <taxon>Clostridia</taxon>
        <taxon>Eubacteriales</taxon>
        <taxon>Clostridiaceae</taxon>
        <taxon>Youngiibacter</taxon>
    </lineage>
</organism>
<keyword evidence="4" id="KW-0805">Transcription regulation</keyword>
<keyword evidence="8" id="KW-1185">Reference proteome</keyword>
<dbReference type="RefSeq" id="WP_209459417.1">
    <property type="nucleotide sequence ID" value="NZ_JAGGKC010000012.1"/>
</dbReference>
<evidence type="ECO:0000256" key="2">
    <source>
        <dbReference type="ARBA" id="ARBA00022491"/>
    </source>
</evidence>
<keyword evidence="3" id="KW-0862">Zinc</keyword>
<dbReference type="PANTHER" id="PTHR33202:SF8">
    <property type="entry name" value="PEROXIDE-RESPONSIVE REPRESSOR PERR"/>
    <property type="match status" value="1"/>
</dbReference>
<dbReference type="Pfam" id="PF01475">
    <property type="entry name" value="FUR"/>
    <property type="match status" value="1"/>
</dbReference>
<evidence type="ECO:0000256" key="1">
    <source>
        <dbReference type="ARBA" id="ARBA00007957"/>
    </source>
</evidence>
<reference evidence="7 8" key="1">
    <citation type="submission" date="2021-03" db="EMBL/GenBank/DDBJ databases">
        <title>Genomic Encyclopedia of Type Strains, Phase IV (KMG-IV): sequencing the most valuable type-strain genomes for metagenomic binning, comparative biology and taxonomic classification.</title>
        <authorList>
            <person name="Goeker M."/>
        </authorList>
    </citation>
    <scope>NUCLEOTIDE SEQUENCE [LARGE SCALE GENOMIC DNA]</scope>
    <source>
        <strain evidence="7 8">DSM 6139</strain>
    </source>
</reference>
<keyword evidence="6" id="KW-0804">Transcription</keyword>
<accession>A0ABS4G3U0</accession>
<name>A0ABS4G3U0_9CLOT</name>
<dbReference type="CDD" id="cd07153">
    <property type="entry name" value="Fur_like"/>
    <property type="match status" value="1"/>
</dbReference>
<evidence type="ECO:0000313" key="7">
    <source>
        <dbReference type="EMBL" id="MBP1919210.1"/>
    </source>
</evidence>
<proteinExistence type="inferred from homology"/>
<dbReference type="InterPro" id="IPR002481">
    <property type="entry name" value="FUR"/>
</dbReference>
<evidence type="ECO:0000256" key="4">
    <source>
        <dbReference type="ARBA" id="ARBA00023015"/>
    </source>
</evidence>
<keyword evidence="5" id="KW-0238">DNA-binding</keyword>
<dbReference type="EMBL" id="JAGGKC010000012">
    <property type="protein sequence ID" value="MBP1919210.1"/>
    <property type="molecule type" value="Genomic_DNA"/>
</dbReference>
<sequence length="141" mass="16152">MDSEKILRAHSIKVTKPRVAIYDILLGLEKGVDAEGIYSMCSDLGLFVNLSTVYRTLELFEEKGLVSKYDLGEKKYNYSLKKGSHIHTLECSSCHRLLDLECPMKQIEELVSKETGFHLTEHRLELKGICRECMAKGRENR</sequence>
<dbReference type="Gene3D" id="1.10.10.10">
    <property type="entry name" value="Winged helix-like DNA-binding domain superfamily/Winged helix DNA-binding domain"/>
    <property type="match status" value="1"/>
</dbReference>
<gene>
    <name evidence="7" type="ORF">J2Z34_001698</name>
</gene>
<dbReference type="Proteomes" id="UP001519271">
    <property type="component" value="Unassembled WGS sequence"/>
</dbReference>
<dbReference type="InterPro" id="IPR036390">
    <property type="entry name" value="WH_DNA-bd_sf"/>
</dbReference>
<comment type="caution">
    <text evidence="7">The sequence shown here is derived from an EMBL/GenBank/DDBJ whole genome shotgun (WGS) entry which is preliminary data.</text>
</comment>
<comment type="similarity">
    <text evidence="1">Belongs to the Fur family.</text>
</comment>
<dbReference type="Gene3D" id="3.30.1490.190">
    <property type="match status" value="1"/>
</dbReference>
<protein>
    <submittedName>
        <fullName evidence="7">Fe2+ or Zn2+ uptake regulation protein</fullName>
    </submittedName>
</protein>
<evidence type="ECO:0000256" key="6">
    <source>
        <dbReference type="ARBA" id="ARBA00023163"/>
    </source>
</evidence>
<dbReference type="InterPro" id="IPR043135">
    <property type="entry name" value="Fur_C"/>
</dbReference>
<keyword evidence="2" id="KW-0678">Repressor</keyword>
<dbReference type="InterPro" id="IPR036388">
    <property type="entry name" value="WH-like_DNA-bd_sf"/>
</dbReference>
<evidence type="ECO:0000256" key="3">
    <source>
        <dbReference type="ARBA" id="ARBA00022833"/>
    </source>
</evidence>
<evidence type="ECO:0000313" key="8">
    <source>
        <dbReference type="Proteomes" id="UP001519271"/>
    </source>
</evidence>